<dbReference type="SUPFAM" id="SSF53822">
    <property type="entry name" value="Periplasmic binding protein-like I"/>
    <property type="match status" value="1"/>
</dbReference>
<dbReference type="Gene3D" id="1.10.10.10">
    <property type="entry name" value="Winged helix-like DNA-binding domain superfamily/Winged helix DNA-binding domain"/>
    <property type="match status" value="1"/>
</dbReference>
<dbReference type="CDD" id="cd06267">
    <property type="entry name" value="PBP1_LacI_sugar_binding-like"/>
    <property type="match status" value="1"/>
</dbReference>
<dbReference type="InterPro" id="IPR036388">
    <property type="entry name" value="WH-like_DNA-bd_sf"/>
</dbReference>
<protein>
    <submittedName>
        <fullName evidence="6">GntR family transcriptional regulator</fullName>
    </submittedName>
</protein>
<keyword evidence="2" id="KW-0805">Transcription regulation</keyword>
<accession>A0ABW4JHL6</accession>
<dbReference type="PROSITE" id="PS50949">
    <property type="entry name" value="HTH_GNTR"/>
    <property type="match status" value="1"/>
</dbReference>
<reference evidence="7" key="1">
    <citation type="journal article" date="2019" name="Int. J. Syst. Evol. Microbiol.">
        <title>The Global Catalogue of Microorganisms (GCM) 10K type strain sequencing project: providing services to taxonomists for standard genome sequencing and annotation.</title>
        <authorList>
            <consortium name="The Broad Institute Genomics Platform"/>
            <consortium name="The Broad Institute Genome Sequencing Center for Infectious Disease"/>
            <person name="Wu L."/>
            <person name="Ma J."/>
        </authorList>
    </citation>
    <scope>NUCLEOTIDE SEQUENCE [LARGE SCALE GENOMIC DNA]</scope>
    <source>
        <strain evidence="7">CGMCC 1.12286</strain>
    </source>
</reference>
<keyword evidence="1" id="KW-0678">Repressor</keyword>
<evidence type="ECO:0000313" key="6">
    <source>
        <dbReference type="EMBL" id="MFD1674557.1"/>
    </source>
</evidence>
<keyword evidence="7" id="KW-1185">Reference proteome</keyword>
<keyword evidence="3" id="KW-0238">DNA-binding</keyword>
<evidence type="ECO:0000256" key="1">
    <source>
        <dbReference type="ARBA" id="ARBA00022491"/>
    </source>
</evidence>
<dbReference type="SMART" id="SM00345">
    <property type="entry name" value="HTH_GNTR"/>
    <property type="match status" value="1"/>
</dbReference>
<dbReference type="SUPFAM" id="SSF46785">
    <property type="entry name" value="Winged helix' DNA-binding domain"/>
    <property type="match status" value="1"/>
</dbReference>
<dbReference type="PRINTS" id="PR00035">
    <property type="entry name" value="HTHGNTR"/>
</dbReference>
<dbReference type="InterPro" id="IPR028082">
    <property type="entry name" value="Peripla_BP_I"/>
</dbReference>
<name>A0ABW4JHL6_9BACL</name>
<evidence type="ECO:0000259" key="5">
    <source>
        <dbReference type="PROSITE" id="PS50949"/>
    </source>
</evidence>
<feature type="domain" description="HTH gntR-type" evidence="5">
    <location>
        <begin position="5"/>
        <end position="73"/>
    </location>
</feature>
<dbReference type="RefSeq" id="WP_377942422.1">
    <property type="nucleotide sequence ID" value="NZ_JBHUCX010000020.1"/>
</dbReference>
<evidence type="ECO:0000256" key="2">
    <source>
        <dbReference type="ARBA" id="ARBA00023015"/>
    </source>
</evidence>
<sequence length="385" mass="43265">MDRQKSKYKEVYQYLYNDINNGTYQPGQMIPTEKELMEQFNVSRVTTNRALQLLVNEGIIERKAGIGSFVSNNLDETKIPAIPTAPSTIESNTTKQIRKIGLVVPYISSIYGNRILSELEGLCTKQNIVLSVACSYAEQEQEKEAINRLVASGVEGLVVFPVNGDYYNEALLKLNVEKFPLVLIDKNLQGVPFSCVSTNNEKAAYDLTSHLIKLNHQHIGFIMPLANSTSTLIERLDGYRSALTDANLPVREEFILSGVDTVNINNNEVDGRYLETLKLFFYQHPEITAVVATDDAIAQNVLEIAISIGKKVPEDLSIACFDGPRPRLHSWNFTHMEQDEVGMARKTFEILIRLMNDTTRQQAYKPVHIELTASFQMGESTAKRP</sequence>
<dbReference type="PANTHER" id="PTHR30146">
    <property type="entry name" value="LACI-RELATED TRANSCRIPTIONAL REPRESSOR"/>
    <property type="match status" value="1"/>
</dbReference>
<dbReference type="InterPro" id="IPR036390">
    <property type="entry name" value="WH_DNA-bd_sf"/>
</dbReference>
<dbReference type="CDD" id="cd07377">
    <property type="entry name" value="WHTH_GntR"/>
    <property type="match status" value="1"/>
</dbReference>
<evidence type="ECO:0000313" key="7">
    <source>
        <dbReference type="Proteomes" id="UP001597079"/>
    </source>
</evidence>
<dbReference type="InterPro" id="IPR046335">
    <property type="entry name" value="LacI/GalR-like_sensor"/>
</dbReference>
<dbReference type="EMBL" id="JBHUCX010000020">
    <property type="protein sequence ID" value="MFD1674557.1"/>
    <property type="molecule type" value="Genomic_DNA"/>
</dbReference>
<dbReference type="PANTHER" id="PTHR30146:SF95">
    <property type="entry name" value="RIBOSE OPERON REPRESSOR"/>
    <property type="match status" value="1"/>
</dbReference>
<organism evidence="6 7">
    <name type="scientific">Alicyclobacillus fodiniaquatilis</name>
    <dbReference type="NCBI Taxonomy" id="1661150"/>
    <lineage>
        <taxon>Bacteria</taxon>
        <taxon>Bacillati</taxon>
        <taxon>Bacillota</taxon>
        <taxon>Bacilli</taxon>
        <taxon>Bacillales</taxon>
        <taxon>Alicyclobacillaceae</taxon>
        <taxon>Alicyclobacillus</taxon>
    </lineage>
</organism>
<evidence type="ECO:0000256" key="3">
    <source>
        <dbReference type="ARBA" id="ARBA00023125"/>
    </source>
</evidence>
<dbReference type="Proteomes" id="UP001597079">
    <property type="component" value="Unassembled WGS sequence"/>
</dbReference>
<evidence type="ECO:0000256" key="4">
    <source>
        <dbReference type="ARBA" id="ARBA00023163"/>
    </source>
</evidence>
<keyword evidence="4" id="KW-0804">Transcription</keyword>
<dbReference type="Gene3D" id="3.40.50.2300">
    <property type="match status" value="2"/>
</dbReference>
<dbReference type="Pfam" id="PF00392">
    <property type="entry name" value="GntR"/>
    <property type="match status" value="1"/>
</dbReference>
<dbReference type="Pfam" id="PF13377">
    <property type="entry name" value="Peripla_BP_3"/>
    <property type="match status" value="1"/>
</dbReference>
<comment type="caution">
    <text evidence="6">The sequence shown here is derived from an EMBL/GenBank/DDBJ whole genome shotgun (WGS) entry which is preliminary data.</text>
</comment>
<gene>
    <name evidence="6" type="ORF">ACFSB2_07530</name>
</gene>
<proteinExistence type="predicted"/>
<dbReference type="InterPro" id="IPR000524">
    <property type="entry name" value="Tscrpt_reg_HTH_GntR"/>
</dbReference>